<dbReference type="RefSeq" id="WP_188998237.1">
    <property type="nucleotide sequence ID" value="NZ_BMOD01000001.1"/>
</dbReference>
<gene>
    <name evidence="1" type="ORF">GCM10008938_01190</name>
</gene>
<protein>
    <recommendedName>
        <fullName evidence="3">Transposase</fullName>
    </recommendedName>
</protein>
<sequence>MLRIEYRLYPNHAEAGYMNIDLQIFDGEVLLFSEPRLYMYNIFGLRNWFISDFYQQKSHMVTDDVYAPPLVLGLVFLTQKTAWTFLTRTEDDGYQLCERNFSEREMARMLEDFFHRLRLEMKPLGIVL</sequence>
<proteinExistence type="predicted"/>
<organism evidence="1 2">
    <name type="scientific">Deinococcus roseus</name>
    <dbReference type="NCBI Taxonomy" id="392414"/>
    <lineage>
        <taxon>Bacteria</taxon>
        <taxon>Thermotogati</taxon>
        <taxon>Deinococcota</taxon>
        <taxon>Deinococci</taxon>
        <taxon>Deinococcales</taxon>
        <taxon>Deinococcaceae</taxon>
        <taxon>Deinococcus</taxon>
    </lineage>
</organism>
<reference evidence="2" key="1">
    <citation type="journal article" date="2019" name="Int. J. Syst. Evol. Microbiol.">
        <title>The Global Catalogue of Microorganisms (GCM) 10K type strain sequencing project: providing services to taxonomists for standard genome sequencing and annotation.</title>
        <authorList>
            <consortium name="The Broad Institute Genomics Platform"/>
            <consortium name="The Broad Institute Genome Sequencing Center for Infectious Disease"/>
            <person name="Wu L."/>
            <person name="Ma J."/>
        </authorList>
    </citation>
    <scope>NUCLEOTIDE SEQUENCE [LARGE SCALE GENOMIC DNA]</scope>
    <source>
        <strain evidence="2">JCM 14370</strain>
    </source>
</reference>
<evidence type="ECO:0008006" key="3">
    <source>
        <dbReference type="Google" id="ProtNLM"/>
    </source>
</evidence>
<dbReference type="Proteomes" id="UP000632222">
    <property type="component" value="Unassembled WGS sequence"/>
</dbReference>
<name>A0ABQ2CTF5_9DEIO</name>
<accession>A0ABQ2CTF5</accession>
<dbReference type="EMBL" id="BMOD01000001">
    <property type="protein sequence ID" value="GGJ18952.1"/>
    <property type="molecule type" value="Genomic_DNA"/>
</dbReference>
<comment type="caution">
    <text evidence="1">The sequence shown here is derived from an EMBL/GenBank/DDBJ whole genome shotgun (WGS) entry which is preliminary data.</text>
</comment>
<keyword evidence="2" id="KW-1185">Reference proteome</keyword>
<evidence type="ECO:0000313" key="1">
    <source>
        <dbReference type="EMBL" id="GGJ18952.1"/>
    </source>
</evidence>
<evidence type="ECO:0000313" key="2">
    <source>
        <dbReference type="Proteomes" id="UP000632222"/>
    </source>
</evidence>